<feature type="region of interest" description="Disordered" evidence="1">
    <location>
        <begin position="1"/>
        <end position="25"/>
    </location>
</feature>
<accession>S8AKY7</accession>
<reference evidence="2 3" key="1">
    <citation type="journal article" date="2013" name="PLoS Genet.">
        <title>Genomic mechanisms accounting for the adaptation to parasitism in nematode-trapping fungi.</title>
        <authorList>
            <person name="Meerupati T."/>
            <person name="Andersson K.M."/>
            <person name="Friman E."/>
            <person name="Kumar D."/>
            <person name="Tunlid A."/>
            <person name="Ahren D."/>
        </authorList>
    </citation>
    <scope>NUCLEOTIDE SEQUENCE [LARGE SCALE GENOMIC DNA]</scope>
    <source>
        <strain evidence="2 3">CBS 200.50</strain>
    </source>
</reference>
<reference evidence="3" key="2">
    <citation type="submission" date="2013-04" db="EMBL/GenBank/DDBJ databases">
        <title>Genomic mechanisms accounting for the adaptation to parasitism in nematode-trapping fungi.</title>
        <authorList>
            <person name="Ahren D.G."/>
        </authorList>
    </citation>
    <scope>NUCLEOTIDE SEQUENCE [LARGE SCALE GENOMIC DNA]</scope>
    <source>
        <strain evidence="3">CBS 200.50</strain>
    </source>
</reference>
<evidence type="ECO:0000313" key="3">
    <source>
        <dbReference type="Proteomes" id="UP000015100"/>
    </source>
</evidence>
<feature type="region of interest" description="Disordered" evidence="1">
    <location>
        <begin position="52"/>
        <end position="103"/>
    </location>
</feature>
<organism evidence="2 3">
    <name type="scientific">Dactylellina haptotyla (strain CBS 200.50)</name>
    <name type="common">Nematode-trapping fungus</name>
    <name type="synonym">Monacrosporium haptotylum</name>
    <dbReference type="NCBI Taxonomy" id="1284197"/>
    <lineage>
        <taxon>Eukaryota</taxon>
        <taxon>Fungi</taxon>
        <taxon>Dikarya</taxon>
        <taxon>Ascomycota</taxon>
        <taxon>Pezizomycotina</taxon>
        <taxon>Orbiliomycetes</taxon>
        <taxon>Orbiliales</taxon>
        <taxon>Orbiliaceae</taxon>
        <taxon>Dactylellina</taxon>
    </lineage>
</organism>
<feature type="compositionally biased region" description="Basic and acidic residues" evidence="1">
    <location>
        <begin position="66"/>
        <end position="82"/>
    </location>
</feature>
<feature type="compositionally biased region" description="Polar residues" evidence="1">
    <location>
        <begin position="56"/>
        <end position="65"/>
    </location>
</feature>
<comment type="caution">
    <text evidence="2">The sequence shown here is derived from an EMBL/GenBank/DDBJ whole genome shotgun (WGS) entry which is preliminary data.</text>
</comment>
<gene>
    <name evidence="2" type="ORF">H072_4352</name>
</gene>
<keyword evidence="3" id="KW-1185">Reference proteome</keyword>
<evidence type="ECO:0000256" key="1">
    <source>
        <dbReference type="SAM" id="MobiDB-lite"/>
    </source>
</evidence>
<dbReference type="HOGENOM" id="CLU_1758732_0_0_1"/>
<protein>
    <submittedName>
        <fullName evidence="2">Uncharacterized protein</fullName>
    </submittedName>
</protein>
<dbReference type="AlphaFoldDB" id="S8AKY7"/>
<name>S8AKY7_DACHA</name>
<evidence type="ECO:0000313" key="2">
    <source>
        <dbReference type="EMBL" id="EPS41751.1"/>
    </source>
</evidence>
<dbReference type="EMBL" id="AQGS01000206">
    <property type="protein sequence ID" value="EPS41751.1"/>
    <property type="molecule type" value="Genomic_DNA"/>
</dbReference>
<proteinExistence type="predicted"/>
<dbReference type="Proteomes" id="UP000015100">
    <property type="component" value="Unassembled WGS sequence"/>
</dbReference>
<sequence length="148" mass="16829">MTDRIPFAAMEPGVRKESEQDSEPAEISMARHIAYHFQILMLLTIRLINSDRNGDQTENNKSQASEADRASDTETYSARDDSINEIPDYDDITAHDSSKLTGENPRTYHDYKIAWVCGLPKVHSIATAMLDERVRQSTNFYKFLRGDG</sequence>